<dbReference type="OrthoDB" id="76038at2759"/>
<gene>
    <name evidence="2" type="ORF">GLAREA_05511</name>
</gene>
<reference evidence="2 3" key="1">
    <citation type="journal article" date="2013" name="BMC Genomics">
        <title>Genomics-driven discovery of the pneumocandin biosynthetic gene cluster in the fungus Glarea lozoyensis.</title>
        <authorList>
            <person name="Chen L."/>
            <person name="Yue Q."/>
            <person name="Zhang X."/>
            <person name="Xiang M."/>
            <person name="Wang C."/>
            <person name="Li S."/>
            <person name="Che Y."/>
            <person name="Ortiz-Lopez F.J."/>
            <person name="Bills G.F."/>
            <person name="Liu X."/>
            <person name="An Z."/>
        </authorList>
    </citation>
    <scope>NUCLEOTIDE SEQUENCE [LARGE SCALE GENOMIC DNA]</scope>
    <source>
        <strain evidence="3">ATCC 20868 / MF5171</strain>
    </source>
</reference>
<keyword evidence="3" id="KW-1185">Reference proteome</keyword>
<dbReference type="PANTHER" id="PTHR38663:SF1">
    <property type="entry name" value="L-ORNITHINE N(5)-MONOOXYGENASE"/>
    <property type="match status" value="1"/>
</dbReference>
<dbReference type="eggNOG" id="ENOG502QPIW">
    <property type="taxonomic scope" value="Eukaryota"/>
</dbReference>
<evidence type="ECO:0000313" key="2">
    <source>
        <dbReference type="EMBL" id="EPE36173.1"/>
    </source>
</evidence>
<dbReference type="PANTHER" id="PTHR38663">
    <property type="match status" value="1"/>
</dbReference>
<dbReference type="RefSeq" id="XP_008076991.1">
    <property type="nucleotide sequence ID" value="XM_008078800.1"/>
</dbReference>
<dbReference type="GeneID" id="19464565"/>
<evidence type="ECO:0000313" key="3">
    <source>
        <dbReference type="Proteomes" id="UP000016922"/>
    </source>
</evidence>
<feature type="compositionally biased region" description="Basic residues" evidence="1">
    <location>
        <begin position="55"/>
        <end position="64"/>
    </location>
</feature>
<dbReference type="Proteomes" id="UP000016922">
    <property type="component" value="Unassembled WGS sequence"/>
</dbReference>
<evidence type="ECO:0000256" key="1">
    <source>
        <dbReference type="SAM" id="MobiDB-lite"/>
    </source>
</evidence>
<accession>S3ED07</accession>
<dbReference type="EMBL" id="KE145353">
    <property type="protein sequence ID" value="EPE36173.1"/>
    <property type="molecule type" value="Genomic_DNA"/>
</dbReference>
<dbReference type="Gene3D" id="3.50.50.60">
    <property type="entry name" value="FAD/NAD(P)-binding domain"/>
    <property type="match status" value="2"/>
</dbReference>
<feature type="region of interest" description="Disordered" evidence="1">
    <location>
        <begin position="47"/>
        <end position="73"/>
    </location>
</feature>
<sequence length="557" mass="61905">MEISKLHIHDIIIIGAGPCGLAVAARLCENTPSSLFTEAEHRHFHWMKASNSSKRQSKPVRTSRRSNTSLDRLLSGPSVSGKLDILALDATSDKWMGAWNKRFEILSITHLRSPMFFHPDPRDRDGMLEYAYRNGKEKELKEIKGVIGKSLSKHQRKQKAKNGHRSQETTYLDERDRNDFFRPSTRFFSEYCNDVACRYNIDSIVEKSTVTSVSYSPNEFADGGIFTLQTSTGVKRARNVVFAAGPATPPTIPPTCTFCHKNPEGVSHAFSPHPSPTSSLPDHVLNKIKIGRNTSVAVIGGGLTSAQVTCAAINSKISKVYHLMRGPMKVKHFDADLSWVGKYRNFQQAAFWGAESDEERFEMITEARGGGNFTPEYKKLVLDLVKTGQVDMFENIEVVDAEWDKNIDMWKLKTEPSVEGLCVDHIVYATGAQADFMSIPALQSLREMAPIKSVNGLPCITNDLQWNEDIPFFFSGRFAGLRLGPFAANLEGARTGAERIAGRLAELCEGERSDSGYDSETYLGNADDVDMRRLGLGAANQFGVLASNRVTFDDESE</sequence>
<dbReference type="HOGENOM" id="CLU_014633_1_1_1"/>
<name>S3ED07_GLAL2</name>
<dbReference type="InterPro" id="IPR036188">
    <property type="entry name" value="FAD/NAD-bd_sf"/>
</dbReference>
<dbReference type="AlphaFoldDB" id="S3ED07"/>
<protein>
    <submittedName>
        <fullName evidence="2">FAD/NAD(P)-binding protein</fullName>
    </submittedName>
</protein>
<dbReference type="OMA" id="KHGRKMN"/>
<proteinExistence type="predicted"/>
<dbReference type="KEGG" id="glz:GLAREA_05511"/>
<organism evidence="2 3">
    <name type="scientific">Glarea lozoyensis (strain ATCC 20868 / MF5171)</name>
    <dbReference type="NCBI Taxonomy" id="1116229"/>
    <lineage>
        <taxon>Eukaryota</taxon>
        <taxon>Fungi</taxon>
        <taxon>Dikarya</taxon>
        <taxon>Ascomycota</taxon>
        <taxon>Pezizomycotina</taxon>
        <taxon>Leotiomycetes</taxon>
        <taxon>Helotiales</taxon>
        <taxon>Helotiaceae</taxon>
        <taxon>Glarea</taxon>
    </lineage>
</organism>
<feature type="compositionally biased region" description="Basic residues" evidence="1">
    <location>
        <begin position="151"/>
        <end position="164"/>
    </location>
</feature>
<dbReference type="SUPFAM" id="SSF51905">
    <property type="entry name" value="FAD/NAD(P)-binding domain"/>
    <property type="match status" value="2"/>
</dbReference>
<feature type="region of interest" description="Disordered" evidence="1">
    <location>
        <begin position="151"/>
        <end position="171"/>
    </location>
</feature>